<comment type="similarity">
    <text evidence="1">Belongs to the carotenoid oxygenase family.</text>
</comment>
<comment type="caution">
    <text evidence="6">The sequence shown here is derived from an EMBL/GenBank/DDBJ whole genome shotgun (WGS) entry which is preliminary data.</text>
</comment>
<dbReference type="GO" id="GO:0016121">
    <property type="term" value="P:carotene catabolic process"/>
    <property type="evidence" value="ECO:0007669"/>
    <property type="project" value="TreeGrafter"/>
</dbReference>
<feature type="binding site" evidence="5">
    <location>
        <position position="284"/>
    </location>
    <ligand>
        <name>Fe cation</name>
        <dbReference type="ChEBI" id="CHEBI:24875"/>
        <note>catalytic</note>
    </ligand>
</feature>
<name>A0A0W0HGC8_PSEVI</name>
<keyword evidence="6" id="KW-0223">Dioxygenase</keyword>
<keyword evidence="2 5" id="KW-0479">Metal-binding</keyword>
<dbReference type="AlphaFoldDB" id="A0A0W0HGC8"/>
<gene>
    <name evidence="6" type="ORF">AO067_13120</name>
</gene>
<dbReference type="GO" id="GO:0046872">
    <property type="term" value="F:metal ion binding"/>
    <property type="evidence" value="ECO:0007669"/>
    <property type="project" value="UniProtKB-KW"/>
</dbReference>
<keyword evidence="3" id="KW-0560">Oxidoreductase</keyword>
<dbReference type="Proteomes" id="UP000053048">
    <property type="component" value="Unassembled WGS sequence"/>
</dbReference>
<evidence type="ECO:0000313" key="7">
    <source>
        <dbReference type="Proteomes" id="UP000053048"/>
    </source>
</evidence>
<evidence type="ECO:0000256" key="5">
    <source>
        <dbReference type="PIRSR" id="PIRSR604294-1"/>
    </source>
</evidence>
<dbReference type="Pfam" id="PF03055">
    <property type="entry name" value="RPE65"/>
    <property type="match status" value="1"/>
</dbReference>
<proteinExistence type="inferred from homology"/>
<evidence type="ECO:0000313" key="6">
    <source>
        <dbReference type="EMBL" id="KTB59747.1"/>
    </source>
</evidence>
<dbReference type="GO" id="GO:0010436">
    <property type="term" value="F:carotenoid dioxygenase activity"/>
    <property type="evidence" value="ECO:0007669"/>
    <property type="project" value="TreeGrafter"/>
</dbReference>
<keyword evidence="4 5" id="KW-0408">Iron</keyword>
<keyword evidence="7" id="KW-1185">Reference proteome</keyword>
<evidence type="ECO:0000256" key="3">
    <source>
        <dbReference type="ARBA" id="ARBA00023002"/>
    </source>
</evidence>
<feature type="binding site" evidence="5">
    <location>
        <position position="475"/>
    </location>
    <ligand>
        <name>Fe cation</name>
        <dbReference type="ChEBI" id="CHEBI:24875"/>
        <note>catalytic</note>
    </ligand>
</feature>
<accession>A0A0W0HGC8</accession>
<protein>
    <submittedName>
        <fullName evidence="6">Dioxygenase</fullName>
    </submittedName>
</protein>
<dbReference type="PANTHER" id="PTHR10543">
    <property type="entry name" value="BETA-CAROTENE DIOXYGENASE"/>
    <property type="match status" value="1"/>
</dbReference>
<feature type="binding site" evidence="5">
    <location>
        <position position="168"/>
    </location>
    <ligand>
        <name>Fe cation</name>
        <dbReference type="ChEBI" id="CHEBI:24875"/>
        <note>catalytic</note>
    </ligand>
</feature>
<sequence>MTTLFPKTPEFSGPLYTPSRIEADVFDLEVEGTLPHSIRGVFYQVAPDPQYPPMLGTDIFFNGDGLVSGFFFADGKVSLRRRYVKTDRLLAQRREGRSLNGVYRNSYTNDPLAAKNNTTANTTVMPHNGMLLAFKEDAMPWALDPETLETLGEWNFEGQIKSATFTAHPKRDPLTGNLLAFAYEAKGEGTPDIAYFEISPDGKLLHEIWFQAPYAAMVHDFAVTEHYVVFPLIPLTVDIERMKSGGAHFQWQPYLPQLFAVVPRDGRGEDIRWFRGPKQGFQGHTLNAFDENGKIYVDMPVTGGNIFYFFPQADGYVPPPETLAASLMRWTFDLNSSQEDIEPRPLNDYACEFPRCDDRYIGRRYEHGMLIAFDPQRPYNPANGPMPFQFFNLLAHLNLLTGVTDAWFPGDSGCFQEPIFIPRFPDADEADGYVVSLLNLIAENRSELVVLDSRDMQSGPIARIKIPFRMRMSLHGCWSPR</sequence>
<comment type="cofactor">
    <cofactor evidence="5">
        <name>Fe(2+)</name>
        <dbReference type="ChEBI" id="CHEBI:29033"/>
    </cofactor>
    <text evidence="5">Binds 1 Fe(2+) ion per subunit.</text>
</comment>
<evidence type="ECO:0000256" key="4">
    <source>
        <dbReference type="ARBA" id="ARBA00023004"/>
    </source>
</evidence>
<dbReference type="EMBL" id="LKEJ01000146">
    <property type="protein sequence ID" value="KTB59747.1"/>
    <property type="molecule type" value="Genomic_DNA"/>
</dbReference>
<dbReference type="InterPro" id="IPR004294">
    <property type="entry name" value="Carotenoid_Oase"/>
</dbReference>
<evidence type="ECO:0000256" key="1">
    <source>
        <dbReference type="ARBA" id="ARBA00006787"/>
    </source>
</evidence>
<reference evidence="6 7" key="1">
    <citation type="submission" date="2015-09" db="EMBL/GenBank/DDBJ databases">
        <title>Genome sequence of ICMP 13104.</title>
        <authorList>
            <person name="Visnovsky S."/>
            <person name="Lu A."/>
            <person name="Panda P."/>
            <person name="Pitman A."/>
        </authorList>
    </citation>
    <scope>NUCLEOTIDE SEQUENCE [LARGE SCALE GENOMIC DNA]</scope>
    <source>
        <strain evidence="6 7">ICMP 13104</strain>
    </source>
</reference>
<evidence type="ECO:0000256" key="2">
    <source>
        <dbReference type="ARBA" id="ARBA00022723"/>
    </source>
</evidence>
<dbReference type="PANTHER" id="PTHR10543:SF89">
    <property type="entry name" value="CAROTENOID 9,10(9',10')-CLEAVAGE DIOXYGENASE 1"/>
    <property type="match status" value="1"/>
</dbReference>
<feature type="binding site" evidence="5">
    <location>
        <position position="219"/>
    </location>
    <ligand>
        <name>Fe cation</name>
        <dbReference type="ChEBI" id="CHEBI:24875"/>
        <note>catalytic</note>
    </ligand>
</feature>
<organism evidence="6 7">
    <name type="scientific">Pseudomonas viridiflava ICMP 13104</name>
    <dbReference type="NCBI Taxonomy" id="1198305"/>
    <lineage>
        <taxon>Bacteria</taxon>
        <taxon>Pseudomonadati</taxon>
        <taxon>Pseudomonadota</taxon>
        <taxon>Gammaproteobacteria</taxon>
        <taxon>Pseudomonadales</taxon>
        <taxon>Pseudomonadaceae</taxon>
        <taxon>Pseudomonas</taxon>
    </lineage>
</organism>